<dbReference type="SUPFAM" id="SSF46785">
    <property type="entry name" value="Winged helix' DNA-binding domain"/>
    <property type="match status" value="1"/>
</dbReference>
<dbReference type="GO" id="GO:0005634">
    <property type="term" value="C:nucleus"/>
    <property type="evidence" value="ECO:0007669"/>
    <property type="project" value="UniProtKB-SubCell"/>
</dbReference>
<dbReference type="GeneTree" id="ENSGT00940000167604"/>
<sequence length="389" mass="42967">MGESVDVKVEVNRFSLGRGVKALVNGSSLGPDMKEIVRGSSFTSSVKAAVSGSSFSIARLLPEAVSADASFKNDLHNEQTAITGEDASSSDPLTKSMEKLSQDEDEEEKNLEKPPFSYNALIMMAIRQSPERRLTLSGIYEHIMRRFPYYRQNCQGWQNSIRHNLSLNKCFVKVPRHYDDPGKGNYWMLDPSSDDVFIGGRSGKLRRRLTSSGRSKVLHPPCRRHHYSFETGTPTSLRIAPHFGAFAMPFLDLCGPFPWGGTSLLQPLASIITYGYRPALTPQRCPLIPRESIRIGNIQPTFGPAQHSFAPESSTRPELTPPSLCIPVRTSNSVPFPLTPSEPMYYTPSGHGVSIPRDNPHGDFRRLQVSHGGLTFGPSGYSTEGGRNL</sequence>
<feature type="DNA-binding region" description="Fork-head" evidence="4">
    <location>
        <begin position="113"/>
        <end position="207"/>
    </location>
</feature>
<dbReference type="InterPro" id="IPR030456">
    <property type="entry name" value="TF_fork_head_CS_2"/>
</dbReference>
<evidence type="ECO:0000313" key="7">
    <source>
        <dbReference type="Ensembl" id="ENSEBUP00000011058.1"/>
    </source>
</evidence>
<dbReference type="Ensembl" id="ENSEBUT00000011617.1">
    <property type="protein sequence ID" value="ENSEBUP00000011058.1"/>
    <property type="gene ID" value="ENSEBUG00000007107.1"/>
</dbReference>
<organism evidence="7 8">
    <name type="scientific">Eptatretus burgeri</name>
    <name type="common">Inshore hagfish</name>
    <dbReference type="NCBI Taxonomy" id="7764"/>
    <lineage>
        <taxon>Eukaryota</taxon>
        <taxon>Metazoa</taxon>
        <taxon>Chordata</taxon>
        <taxon>Craniata</taxon>
        <taxon>Vertebrata</taxon>
        <taxon>Cyclostomata</taxon>
        <taxon>Myxini</taxon>
        <taxon>Myxiniformes</taxon>
        <taxon>Myxinidae</taxon>
        <taxon>Eptatretinae</taxon>
        <taxon>Eptatretus</taxon>
    </lineage>
</organism>
<reference evidence="7" key="2">
    <citation type="submission" date="2025-09" db="UniProtKB">
        <authorList>
            <consortium name="Ensembl"/>
        </authorList>
    </citation>
    <scope>IDENTIFICATION</scope>
</reference>
<dbReference type="GO" id="GO:0006357">
    <property type="term" value="P:regulation of transcription by RNA polymerase II"/>
    <property type="evidence" value="ECO:0007669"/>
    <property type="project" value="TreeGrafter"/>
</dbReference>
<dbReference type="InterPro" id="IPR036388">
    <property type="entry name" value="WH-like_DNA-bd_sf"/>
</dbReference>
<dbReference type="PANTHER" id="PTHR46617:SF3">
    <property type="entry name" value="FORKHEAD BOX PROTEIN G1"/>
    <property type="match status" value="1"/>
</dbReference>
<dbReference type="GO" id="GO:0003700">
    <property type="term" value="F:DNA-binding transcription factor activity"/>
    <property type="evidence" value="ECO:0007669"/>
    <property type="project" value="InterPro"/>
</dbReference>
<feature type="compositionally biased region" description="Polar residues" evidence="5">
    <location>
        <begin position="81"/>
        <end position="93"/>
    </location>
</feature>
<evidence type="ECO:0000256" key="5">
    <source>
        <dbReference type="SAM" id="MobiDB-lite"/>
    </source>
</evidence>
<dbReference type="InterPro" id="IPR018122">
    <property type="entry name" value="TF_fork_head_CS_1"/>
</dbReference>
<dbReference type="OMA" id="CMAITSS"/>
<dbReference type="InterPro" id="IPR001766">
    <property type="entry name" value="Fork_head_dom"/>
</dbReference>
<dbReference type="FunFam" id="1.10.10.10:FF:000135">
    <property type="entry name" value="forkhead box protein G1"/>
    <property type="match status" value="1"/>
</dbReference>
<dbReference type="PROSITE" id="PS50039">
    <property type="entry name" value="FORK_HEAD_3"/>
    <property type="match status" value="1"/>
</dbReference>
<dbReference type="SMART" id="SM00339">
    <property type="entry name" value="FH"/>
    <property type="match status" value="1"/>
</dbReference>
<keyword evidence="8" id="KW-1185">Reference proteome</keyword>
<dbReference type="PROSITE" id="PS00658">
    <property type="entry name" value="FORK_HEAD_2"/>
    <property type="match status" value="1"/>
</dbReference>
<reference evidence="7" key="1">
    <citation type="submission" date="2025-08" db="UniProtKB">
        <authorList>
            <consortium name="Ensembl"/>
        </authorList>
    </citation>
    <scope>IDENTIFICATION</scope>
</reference>
<keyword evidence="2 4" id="KW-0238">DNA-binding</keyword>
<dbReference type="PANTHER" id="PTHR46617">
    <property type="entry name" value="FORKHEAD BOX PROTEIN G1"/>
    <property type="match status" value="1"/>
</dbReference>
<dbReference type="InterPro" id="IPR036390">
    <property type="entry name" value="WH_DNA-bd_sf"/>
</dbReference>
<feature type="region of interest" description="Disordered" evidence="5">
    <location>
        <begin position="370"/>
        <end position="389"/>
    </location>
</feature>
<evidence type="ECO:0000256" key="1">
    <source>
        <dbReference type="ARBA" id="ARBA00004123"/>
    </source>
</evidence>
<evidence type="ECO:0000256" key="2">
    <source>
        <dbReference type="ARBA" id="ARBA00023125"/>
    </source>
</evidence>
<dbReference type="PROSITE" id="PS00657">
    <property type="entry name" value="FORK_HEAD_1"/>
    <property type="match status" value="1"/>
</dbReference>
<dbReference type="Proteomes" id="UP000694388">
    <property type="component" value="Unplaced"/>
</dbReference>
<feature type="region of interest" description="Disordered" evidence="5">
    <location>
        <begin position="81"/>
        <end position="112"/>
    </location>
</feature>
<evidence type="ECO:0000259" key="6">
    <source>
        <dbReference type="PROSITE" id="PS50039"/>
    </source>
</evidence>
<dbReference type="AlphaFoldDB" id="A0A8C4WU84"/>
<dbReference type="Gene3D" id="1.10.10.10">
    <property type="entry name" value="Winged helix-like DNA-binding domain superfamily/Winged helix DNA-binding domain"/>
    <property type="match status" value="1"/>
</dbReference>
<name>A0A8C4WU84_EPTBU</name>
<keyword evidence="4" id="KW-0539">Nucleus</keyword>
<proteinExistence type="predicted"/>
<protein>
    <recommendedName>
        <fullName evidence="3">Forkhead box protein G1</fullName>
    </recommendedName>
</protein>
<dbReference type="GO" id="GO:1990837">
    <property type="term" value="F:sequence-specific double-stranded DNA binding"/>
    <property type="evidence" value="ECO:0007669"/>
    <property type="project" value="TreeGrafter"/>
</dbReference>
<evidence type="ECO:0000256" key="4">
    <source>
        <dbReference type="PROSITE-ProRule" id="PRU00089"/>
    </source>
</evidence>
<dbReference type="InterPro" id="IPR047208">
    <property type="entry name" value="FOXG1"/>
</dbReference>
<evidence type="ECO:0000313" key="8">
    <source>
        <dbReference type="Proteomes" id="UP000694388"/>
    </source>
</evidence>
<comment type="subcellular location">
    <subcellularLocation>
        <location evidence="1 4">Nucleus</location>
    </subcellularLocation>
</comment>
<dbReference type="Pfam" id="PF00250">
    <property type="entry name" value="Forkhead"/>
    <property type="match status" value="1"/>
</dbReference>
<dbReference type="CDD" id="cd20021">
    <property type="entry name" value="FH_FOXG"/>
    <property type="match status" value="1"/>
</dbReference>
<dbReference type="PRINTS" id="PR00053">
    <property type="entry name" value="FORKHEAD"/>
</dbReference>
<accession>A0A8C4WU84</accession>
<evidence type="ECO:0000256" key="3">
    <source>
        <dbReference type="ARBA" id="ARBA00034868"/>
    </source>
</evidence>
<feature type="domain" description="Fork-head" evidence="6">
    <location>
        <begin position="113"/>
        <end position="207"/>
    </location>
</feature>